<feature type="compositionally biased region" description="Polar residues" evidence="15">
    <location>
        <begin position="18"/>
        <end position="32"/>
    </location>
</feature>
<protein>
    <recommendedName>
        <fullName evidence="14">Crossover junction endonuclease MUS81</fullName>
        <ecNumber evidence="14">3.1.22.-</ecNumber>
    </recommendedName>
</protein>
<dbReference type="GO" id="GO:0048476">
    <property type="term" value="C:Holliday junction resolvase complex"/>
    <property type="evidence" value="ECO:0007669"/>
    <property type="project" value="UniProtKB-UniRule"/>
</dbReference>
<keyword evidence="6 14" id="KW-0255">Endonuclease</keyword>
<keyword evidence="11 14" id="KW-0234">DNA repair</keyword>
<evidence type="ECO:0000313" key="18">
    <source>
        <dbReference type="Proteomes" id="UP000193411"/>
    </source>
</evidence>
<evidence type="ECO:0000256" key="13">
    <source>
        <dbReference type="ARBA" id="ARBA00023254"/>
    </source>
</evidence>
<dbReference type="Gene3D" id="3.40.50.10130">
    <property type="match status" value="1"/>
</dbReference>
<comment type="similarity">
    <text evidence="3 14">Belongs to the XPF family.</text>
</comment>
<evidence type="ECO:0000256" key="5">
    <source>
        <dbReference type="ARBA" id="ARBA00022723"/>
    </source>
</evidence>
<evidence type="ECO:0000256" key="15">
    <source>
        <dbReference type="SAM" id="MobiDB-lite"/>
    </source>
</evidence>
<evidence type="ECO:0000256" key="8">
    <source>
        <dbReference type="ARBA" id="ARBA00022801"/>
    </source>
</evidence>
<comment type="subcellular location">
    <subcellularLocation>
        <location evidence="2 14">Nucleus</location>
    </subcellularLocation>
</comment>
<feature type="region of interest" description="Disordered" evidence="15">
    <location>
        <begin position="1"/>
        <end position="121"/>
    </location>
</feature>
<keyword evidence="10 14" id="KW-0233">DNA recombination</keyword>
<sequence length="496" mass="54748">MTNRGATALSTLDRRAASDQQPSHWTAASRSVTPPAPSLRTVFSLASPSPEHNPLPSARPPASTASSSSSRNLPLPPQPTRTVSSSSASSNPSSSIPRSSSSTASSSSSSLPRVPSTTPAPSTFAAAATTAANEEAIPDAPGWGPTPIVTLPPESYDIVILLDNREQSRQDREFFQRHLQNQGVFVDTVTLPVGDMAWAARPREGVDGPLGTLQRGLGPQTYVLLDYIAERKRIDDLRTSIHDNRWIEQKWRLEGSALTNLHYIVEEAAAVMQRVTSDPATVKAIMTAKVQTIAWSGFNLHVTRSDQETAELLAQITMMIARLWKPHPLHVVMSEHVKSRADWTAFRKFGVVDSMSKQLVPMTRPQLQSIWHHQGALNRCLMSPHILLSRLSDFSGKSSQVQLRDFFTRMLMTIQGVSAEKARFLVKYFPTPYSLHEAYQKVPEADRPLFLARFFDDLEAQQGMLGRKKIKEALSRRIAEVFTSSQYSDAQVGTDD</sequence>
<dbReference type="OrthoDB" id="5963188at2759"/>
<keyword evidence="18" id="KW-1185">Reference proteome</keyword>
<dbReference type="AlphaFoldDB" id="A0A1Y2HXS9"/>
<evidence type="ECO:0000256" key="12">
    <source>
        <dbReference type="ARBA" id="ARBA00023242"/>
    </source>
</evidence>
<evidence type="ECO:0000259" key="16">
    <source>
        <dbReference type="SMART" id="SM00891"/>
    </source>
</evidence>
<dbReference type="SUPFAM" id="SSF52980">
    <property type="entry name" value="Restriction endonuclease-like"/>
    <property type="match status" value="1"/>
</dbReference>
<dbReference type="EC" id="3.1.22.-" evidence="14"/>
<keyword evidence="4 14" id="KW-0540">Nuclease</keyword>
<evidence type="ECO:0000256" key="1">
    <source>
        <dbReference type="ARBA" id="ARBA00001946"/>
    </source>
</evidence>
<dbReference type="PANTHER" id="PTHR13451">
    <property type="entry name" value="CLASS II CROSSOVER JUNCTION ENDONUCLEASE MUS81"/>
    <property type="match status" value="1"/>
</dbReference>
<evidence type="ECO:0000256" key="11">
    <source>
        <dbReference type="ARBA" id="ARBA00023204"/>
    </source>
</evidence>
<dbReference type="GO" id="GO:0000712">
    <property type="term" value="P:resolution of meiotic recombination intermediates"/>
    <property type="evidence" value="ECO:0007669"/>
    <property type="project" value="TreeGrafter"/>
</dbReference>
<name>A0A1Y2HXS9_9FUNG</name>
<comment type="caution">
    <text evidence="17">The sequence shown here is derived from an EMBL/GenBank/DDBJ whole genome shotgun (WGS) entry which is preliminary data.</text>
</comment>
<accession>A0A1Y2HXS9</accession>
<comment type="cofactor">
    <cofactor evidence="1 14">
        <name>Mg(2+)</name>
        <dbReference type="ChEBI" id="CHEBI:18420"/>
    </cofactor>
</comment>
<dbReference type="InterPro" id="IPR042530">
    <property type="entry name" value="EME1/EME2_C"/>
</dbReference>
<feature type="domain" description="ERCC4" evidence="16">
    <location>
        <begin position="159"/>
        <end position="269"/>
    </location>
</feature>
<dbReference type="InterPro" id="IPR006166">
    <property type="entry name" value="ERCC4_domain"/>
</dbReference>
<dbReference type="GO" id="GO:0046872">
    <property type="term" value="F:metal ion binding"/>
    <property type="evidence" value="ECO:0007669"/>
    <property type="project" value="UniProtKB-UniRule"/>
</dbReference>
<dbReference type="Gene3D" id="1.10.150.670">
    <property type="entry name" value="Crossover junction endonuclease EME1, DNA-binding domain"/>
    <property type="match status" value="1"/>
</dbReference>
<dbReference type="InterPro" id="IPR047416">
    <property type="entry name" value="XPF_nuclease_Mus81"/>
</dbReference>
<evidence type="ECO:0000256" key="14">
    <source>
        <dbReference type="RuleBase" id="RU369042"/>
    </source>
</evidence>
<dbReference type="GO" id="GO:0008821">
    <property type="term" value="F:crossover junction DNA endonuclease activity"/>
    <property type="evidence" value="ECO:0007669"/>
    <property type="project" value="UniProtKB-UniRule"/>
</dbReference>
<dbReference type="InterPro" id="IPR011335">
    <property type="entry name" value="Restrct_endonuc-II-like"/>
</dbReference>
<evidence type="ECO:0000256" key="6">
    <source>
        <dbReference type="ARBA" id="ARBA00022759"/>
    </source>
</evidence>
<evidence type="ECO:0000256" key="2">
    <source>
        <dbReference type="ARBA" id="ARBA00004123"/>
    </source>
</evidence>
<evidence type="ECO:0000313" key="17">
    <source>
        <dbReference type="EMBL" id="ORZ39416.1"/>
    </source>
</evidence>
<comment type="subunit">
    <text evidence="14">Interacts with EME1.</text>
</comment>
<feature type="compositionally biased region" description="Polar residues" evidence="15">
    <location>
        <begin position="1"/>
        <end position="10"/>
    </location>
</feature>
<gene>
    <name evidence="17" type="ORF">BCR44DRAFT_1247309</name>
</gene>
<dbReference type="GO" id="GO:0000727">
    <property type="term" value="P:double-strand break repair via break-induced replication"/>
    <property type="evidence" value="ECO:0007669"/>
    <property type="project" value="UniProtKB-UniRule"/>
</dbReference>
<feature type="compositionally biased region" description="Low complexity" evidence="15">
    <location>
        <begin position="60"/>
        <end position="73"/>
    </location>
</feature>
<keyword evidence="7 14" id="KW-0227">DNA damage</keyword>
<dbReference type="InterPro" id="IPR033309">
    <property type="entry name" value="Mus81"/>
</dbReference>
<keyword evidence="5 14" id="KW-0479">Metal-binding</keyword>
<dbReference type="STRING" id="765915.A0A1Y2HXS9"/>
<dbReference type="CDD" id="cd20074">
    <property type="entry name" value="XPF_nuclease_Mus81"/>
    <property type="match status" value="1"/>
</dbReference>
<evidence type="ECO:0000256" key="3">
    <source>
        <dbReference type="ARBA" id="ARBA00010015"/>
    </source>
</evidence>
<dbReference type="GO" id="GO:0003677">
    <property type="term" value="F:DNA binding"/>
    <property type="evidence" value="ECO:0007669"/>
    <property type="project" value="UniProtKB-UniRule"/>
</dbReference>
<dbReference type="PANTHER" id="PTHR13451:SF0">
    <property type="entry name" value="CROSSOVER JUNCTION ENDONUCLEASE MUS81"/>
    <property type="match status" value="1"/>
</dbReference>
<feature type="compositionally biased region" description="Low complexity" evidence="15">
    <location>
        <begin position="80"/>
        <end position="121"/>
    </location>
</feature>
<reference evidence="17 18" key="1">
    <citation type="submission" date="2016-07" db="EMBL/GenBank/DDBJ databases">
        <title>Pervasive Adenine N6-methylation of Active Genes in Fungi.</title>
        <authorList>
            <consortium name="DOE Joint Genome Institute"/>
            <person name="Mondo S.J."/>
            <person name="Dannebaum R.O."/>
            <person name="Kuo R.C."/>
            <person name="Labutti K."/>
            <person name="Haridas S."/>
            <person name="Kuo A."/>
            <person name="Salamov A."/>
            <person name="Ahrendt S.R."/>
            <person name="Lipzen A."/>
            <person name="Sullivan W."/>
            <person name="Andreopoulos W.B."/>
            <person name="Clum A."/>
            <person name="Lindquist E."/>
            <person name="Daum C."/>
            <person name="Ramamoorthy G.K."/>
            <person name="Gryganskyi A."/>
            <person name="Culley D."/>
            <person name="Magnuson J.K."/>
            <person name="James T.Y."/>
            <person name="O'Malley M.A."/>
            <person name="Stajich J.E."/>
            <person name="Spatafora J.W."/>
            <person name="Visel A."/>
            <person name="Grigoriev I.V."/>
        </authorList>
    </citation>
    <scope>NUCLEOTIDE SEQUENCE [LARGE SCALE GENOMIC DNA]</scope>
    <source>
        <strain evidence="17 18">PL171</strain>
    </source>
</reference>
<dbReference type="GO" id="GO:0031573">
    <property type="term" value="P:mitotic intra-S DNA damage checkpoint signaling"/>
    <property type="evidence" value="ECO:0007669"/>
    <property type="project" value="TreeGrafter"/>
</dbReference>
<evidence type="ECO:0000256" key="9">
    <source>
        <dbReference type="ARBA" id="ARBA00022842"/>
    </source>
</evidence>
<dbReference type="EMBL" id="MCFL01000005">
    <property type="protein sequence ID" value="ORZ39416.1"/>
    <property type="molecule type" value="Genomic_DNA"/>
</dbReference>
<dbReference type="GO" id="GO:0006308">
    <property type="term" value="P:DNA catabolic process"/>
    <property type="evidence" value="ECO:0007669"/>
    <property type="project" value="UniProtKB-UniRule"/>
</dbReference>
<dbReference type="Pfam" id="PF02732">
    <property type="entry name" value="ERCC4"/>
    <property type="match status" value="1"/>
</dbReference>
<dbReference type="Proteomes" id="UP000193411">
    <property type="component" value="Unassembled WGS sequence"/>
</dbReference>
<organism evidence="17 18">
    <name type="scientific">Catenaria anguillulae PL171</name>
    <dbReference type="NCBI Taxonomy" id="765915"/>
    <lineage>
        <taxon>Eukaryota</taxon>
        <taxon>Fungi</taxon>
        <taxon>Fungi incertae sedis</taxon>
        <taxon>Blastocladiomycota</taxon>
        <taxon>Blastocladiomycetes</taxon>
        <taxon>Blastocladiales</taxon>
        <taxon>Catenariaceae</taxon>
        <taxon>Catenaria</taxon>
    </lineage>
</organism>
<keyword evidence="8 14" id="KW-0378">Hydrolase</keyword>
<proteinExistence type="inferred from homology"/>
<keyword evidence="12 14" id="KW-0539">Nucleus</keyword>
<keyword evidence="13" id="KW-0469">Meiosis</keyword>
<comment type="function">
    <text evidence="14">Interacts with EME1 to form a DNA structure-specific endonuclease with substrate preference for branched DNA structures with a 5'-end at the branch nick. Typical substrates include 3'-flap structures, D-loops, replication forks and nicked Holliday junctions. May be required in mitosis for the processing of stalled or collapsed replication fork intermediates. May be required in meiosis for the repair of meiosis-specific double strand breaks subsequent to single-end invasion (SEI).</text>
</comment>
<evidence type="ECO:0000256" key="10">
    <source>
        <dbReference type="ARBA" id="ARBA00023172"/>
    </source>
</evidence>
<evidence type="ECO:0000256" key="7">
    <source>
        <dbReference type="ARBA" id="ARBA00022763"/>
    </source>
</evidence>
<dbReference type="GO" id="GO:0005634">
    <property type="term" value="C:nucleus"/>
    <property type="evidence" value="ECO:0007669"/>
    <property type="project" value="UniProtKB-SubCell"/>
</dbReference>
<evidence type="ECO:0000256" key="4">
    <source>
        <dbReference type="ARBA" id="ARBA00022722"/>
    </source>
</evidence>
<dbReference type="SMART" id="SM00891">
    <property type="entry name" value="ERCC4"/>
    <property type="match status" value="1"/>
</dbReference>
<dbReference type="GO" id="GO:0048257">
    <property type="term" value="F:3'-flap endonuclease activity"/>
    <property type="evidence" value="ECO:0007669"/>
    <property type="project" value="TreeGrafter"/>
</dbReference>
<keyword evidence="9 14" id="KW-0460">Magnesium</keyword>